<reference evidence="2" key="1">
    <citation type="journal article" date="2019" name="Int. J. Syst. Evol. Microbiol.">
        <title>The Global Catalogue of Microorganisms (GCM) 10K type strain sequencing project: providing services to taxonomists for standard genome sequencing and annotation.</title>
        <authorList>
            <consortium name="The Broad Institute Genomics Platform"/>
            <consortium name="The Broad Institute Genome Sequencing Center for Infectious Disease"/>
            <person name="Wu L."/>
            <person name="Ma J."/>
        </authorList>
    </citation>
    <scope>NUCLEOTIDE SEQUENCE [LARGE SCALE GENOMIC DNA]</scope>
    <source>
        <strain evidence="2">JCM 17440</strain>
    </source>
</reference>
<organism evidence="1 2">
    <name type="scientific">Actinomadura meridiana</name>
    <dbReference type="NCBI Taxonomy" id="559626"/>
    <lineage>
        <taxon>Bacteria</taxon>
        <taxon>Bacillati</taxon>
        <taxon>Actinomycetota</taxon>
        <taxon>Actinomycetes</taxon>
        <taxon>Streptosporangiales</taxon>
        <taxon>Thermomonosporaceae</taxon>
        <taxon>Actinomadura</taxon>
    </lineage>
</organism>
<accession>A0ABP8CGJ4</accession>
<dbReference type="EMBL" id="BAABAS010000020">
    <property type="protein sequence ID" value="GAA4239038.1"/>
    <property type="molecule type" value="Genomic_DNA"/>
</dbReference>
<name>A0ABP8CGJ4_9ACTN</name>
<sequence length="180" mass="19927">MSVSYAINFLDPEPGQSWEDAMDALEERSAGPDVLTRPPHWDLVVAKVRELLGDISVMEDPPAWEIIHEAMALQVYCISGEWSLSVPYWSEGDAALSLLRRIHAVCEIIQTVTGLQAYDPQSGEAVLSDGWTEELAVTAFDDSADLFRSLGITRGSSRRKFGRSGGLTRLANGRLARFFR</sequence>
<dbReference type="Proteomes" id="UP001501710">
    <property type="component" value="Unassembled WGS sequence"/>
</dbReference>
<evidence type="ECO:0000313" key="2">
    <source>
        <dbReference type="Proteomes" id="UP001501710"/>
    </source>
</evidence>
<keyword evidence="2" id="KW-1185">Reference proteome</keyword>
<comment type="caution">
    <text evidence="1">The sequence shown here is derived from an EMBL/GenBank/DDBJ whole genome shotgun (WGS) entry which is preliminary data.</text>
</comment>
<gene>
    <name evidence="1" type="ORF">GCM10022254_57490</name>
</gene>
<proteinExistence type="predicted"/>
<protein>
    <submittedName>
        <fullName evidence="1">Uncharacterized protein</fullName>
    </submittedName>
</protein>
<evidence type="ECO:0000313" key="1">
    <source>
        <dbReference type="EMBL" id="GAA4239038.1"/>
    </source>
</evidence>